<comment type="caution">
    <text evidence="1">The sequence shown here is derived from an EMBL/GenBank/DDBJ whole genome shotgun (WGS) entry which is preliminary data.</text>
</comment>
<evidence type="ECO:0000313" key="2">
    <source>
        <dbReference type="Proteomes" id="UP000765509"/>
    </source>
</evidence>
<dbReference type="Proteomes" id="UP000765509">
    <property type="component" value="Unassembled WGS sequence"/>
</dbReference>
<sequence>MDFFHQHFAQISWLKIGNDKLEGLFIQSVPVVSPGLSQPAFNQLLTTQIFGAGGGSCRFHNETQKFAFSSPFSNTQSHPSPPPNNWLHLTNGIGLLKPLLRTLGLCAKTAGRKGIGGKIVCGHQQESATHPHLALILKHLCAPDVLQALNKSVIQVKLIEHTLSEKVLEDSGASLHHTGASAFASHFCTTPPFTIFLNPNLTDGNS</sequence>
<organism evidence="1 2">
    <name type="scientific">Austropuccinia psidii MF-1</name>
    <dbReference type="NCBI Taxonomy" id="1389203"/>
    <lineage>
        <taxon>Eukaryota</taxon>
        <taxon>Fungi</taxon>
        <taxon>Dikarya</taxon>
        <taxon>Basidiomycota</taxon>
        <taxon>Pucciniomycotina</taxon>
        <taxon>Pucciniomycetes</taxon>
        <taxon>Pucciniales</taxon>
        <taxon>Sphaerophragmiaceae</taxon>
        <taxon>Austropuccinia</taxon>
    </lineage>
</organism>
<proteinExistence type="predicted"/>
<keyword evidence="2" id="KW-1185">Reference proteome</keyword>
<reference evidence="1" key="1">
    <citation type="submission" date="2021-03" db="EMBL/GenBank/DDBJ databases">
        <title>Draft genome sequence of rust myrtle Austropuccinia psidii MF-1, a brazilian biotype.</title>
        <authorList>
            <person name="Quecine M.C."/>
            <person name="Pachon D.M.R."/>
            <person name="Bonatelli M.L."/>
            <person name="Correr F.H."/>
            <person name="Franceschini L.M."/>
            <person name="Leite T.F."/>
            <person name="Margarido G.R.A."/>
            <person name="Almeida C.A."/>
            <person name="Ferrarezi J.A."/>
            <person name="Labate C.A."/>
        </authorList>
    </citation>
    <scope>NUCLEOTIDE SEQUENCE</scope>
    <source>
        <strain evidence="1">MF-1</strain>
    </source>
</reference>
<name>A0A9Q3I028_9BASI</name>
<evidence type="ECO:0000313" key="1">
    <source>
        <dbReference type="EMBL" id="MBW0521260.1"/>
    </source>
</evidence>
<gene>
    <name evidence="1" type="ORF">O181_060975</name>
</gene>
<protein>
    <submittedName>
        <fullName evidence="1">Uncharacterized protein</fullName>
    </submittedName>
</protein>
<accession>A0A9Q3I028</accession>
<dbReference type="AlphaFoldDB" id="A0A9Q3I028"/>
<dbReference type="EMBL" id="AVOT02028686">
    <property type="protein sequence ID" value="MBW0521260.1"/>
    <property type="molecule type" value="Genomic_DNA"/>
</dbReference>